<gene>
    <name evidence="2" type="ORF">KAK06_05200</name>
</gene>
<dbReference type="InterPro" id="IPR050834">
    <property type="entry name" value="Glycosyltransf_2"/>
</dbReference>
<dbReference type="PANTHER" id="PTHR43685">
    <property type="entry name" value="GLYCOSYLTRANSFERASE"/>
    <property type="match status" value="1"/>
</dbReference>
<accession>A0A941BI93</accession>
<dbReference type="Gene3D" id="3.90.550.10">
    <property type="entry name" value="Spore Coat Polysaccharide Biosynthesis Protein SpsA, Chain A"/>
    <property type="match status" value="1"/>
</dbReference>
<feature type="domain" description="Glycosyltransferase 2-like" evidence="1">
    <location>
        <begin position="4"/>
        <end position="119"/>
    </location>
</feature>
<dbReference type="InterPro" id="IPR001173">
    <property type="entry name" value="Glyco_trans_2-like"/>
</dbReference>
<name>A0A941BI93_9BURK</name>
<evidence type="ECO:0000259" key="1">
    <source>
        <dbReference type="Pfam" id="PF00535"/>
    </source>
</evidence>
<proteinExistence type="predicted"/>
<dbReference type="RefSeq" id="WP_210800860.1">
    <property type="nucleotide sequence ID" value="NZ_JAGQDE010000003.1"/>
</dbReference>
<dbReference type="EMBL" id="JAGQDE010000003">
    <property type="protein sequence ID" value="MBQ0958347.1"/>
    <property type="molecule type" value="Genomic_DNA"/>
</dbReference>
<dbReference type="AlphaFoldDB" id="A0A941BI93"/>
<comment type="caution">
    <text evidence="2">The sequence shown here is derived from an EMBL/GenBank/DDBJ whole genome shotgun (WGS) entry which is preliminary data.</text>
</comment>
<organism evidence="2 3">
    <name type="scientific">Ideonella aquatica</name>
    <dbReference type="NCBI Taxonomy" id="2824119"/>
    <lineage>
        <taxon>Bacteria</taxon>
        <taxon>Pseudomonadati</taxon>
        <taxon>Pseudomonadota</taxon>
        <taxon>Betaproteobacteria</taxon>
        <taxon>Burkholderiales</taxon>
        <taxon>Sphaerotilaceae</taxon>
        <taxon>Ideonella</taxon>
    </lineage>
</organism>
<evidence type="ECO:0000313" key="3">
    <source>
        <dbReference type="Proteomes" id="UP000678374"/>
    </source>
</evidence>
<dbReference type="InterPro" id="IPR029044">
    <property type="entry name" value="Nucleotide-diphossugar_trans"/>
</dbReference>
<dbReference type="CDD" id="cd06433">
    <property type="entry name" value="GT_2_WfgS_like"/>
    <property type="match status" value="1"/>
</dbReference>
<evidence type="ECO:0000313" key="2">
    <source>
        <dbReference type="EMBL" id="MBQ0958347.1"/>
    </source>
</evidence>
<reference evidence="2" key="1">
    <citation type="submission" date="2021-04" db="EMBL/GenBank/DDBJ databases">
        <title>The genome sequence of Ideonella sp. 4Y11.</title>
        <authorList>
            <person name="Liu Y."/>
        </authorList>
    </citation>
    <scope>NUCLEOTIDE SEQUENCE</scope>
    <source>
        <strain evidence="2">4Y11</strain>
    </source>
</reference>
<dbReference type="Proteomes" id="UP000678374">
    <property type="component" value="Unassembled WGS sequence"/>
</dbReference>
<dbReference type="Pfam" id="PF00535">
    <property type="entry name" value="Glycos_transf_2"/>
    <property type="match status" value="1"/>
</dbReference>
<protein>
    <submittedName>
        <fullName evidence="2">Glycosyltransferase</fullName>
    </submittedName>
</protein>
<dbReference type="PANTHER" id="PTHR43685:SF2">
    <property type="entry name" value="GLYCOSYLTRANSFERASE 2-LIKE DOMAIN-CONTAINING PROTEIN"/>
    <property type="match status" value="1"/>
</dbReference>
<sequence length="250" mass="27642">MKISIVTVTKNSARTLERTMRSVLGQRHPDVEHLIKDAGSTDNTRELAQSVSASAIVINQADRGIYDAMNQGFAACTGEVVAFLNSDDHYADDQVLAEVAAAFERSGADYVYGDVEMTDAQGQVVRRWVTTDACLRRLRAAQIPHPALFVRRSVLAQLSGPFDPSYRISADLKQQLLLINRMQVKGHYLPRTLAVMEIGGASTSGVRAYWRGWQESRRAYNEVEGRGGSLYVARKVLSKLPGFRIAALRT</sequence>
<keyword evidence="3" id="KW-1185">Reference proteome</keyword>
<dbReference type="SUPFAM" id="SSF53448">
    <property type="entry name" value="Nucleotide-diphospho-sugar transferases"/>
    <property type="match status" value="1"/>
</dbReference>